<evidence type="ECO:0000313" key="4">
    <source>
        <dbReference type="EMBL" id="TNC16484.1"/>
    </source>
</evidence>
<evidence type="ECO:0000256" key="1">
    <source>
        <dbReference type="ARBA" id="ARBA00022679"/>
    </source>
</evidence>
<evidence type="ECO:0000256" key="2">
    <source>
        <dbReference type="ARBA" id="ARBA00023315"/>
    </source>
</evidence>
<evidence type="ECO:0000313" key="5">
    <source>
        <dbReference type="Proteomes" id="UP000305267"/>
    </source>
</evidence>
<dbReference type="GO" id="GO:0008080">
    <property type="term" value="F:N-acetyltransferase activity"/>
    <property type="evidence" value="ECO:0007669"/>
    <property type="project" value="InterPro"/>
</dbReference>
<dbReference type="InterPro" id="IPR000182">
    <property type="entry name" value="GNAT_dom"/>
</dbReference>
<dbReference type="AlphaFoldDB" id="A0A5C4LRN4"/>
<proteinExistence type="predicted"/>
<dbReference type="PROSITE" id="PS51186">
    <property type="entry name" value="GNAT"/>
    <property type="match status" value="1"/>
</dbReference>
<dbReference type="EMBL" id="VDDA01000001">
    <property type="protein sequence ID" value="TNC16484.1"/>
    <property type="molecule type" value="Genomic_DNA"/>
</dbReference>
<dbReference type="OrthoDB" id="9789081at2"/>
<dbReference type="Pfam" id="PF13673">
    <property type="entry name" value="Acetyltransf_10"/>
    <property type="match status" value="1"/>
</dbReference>
<accession>A0A5C4LRN4</accession>
<dbReference type="InterPro" id="IPR045039">
    <property type="entry name" value="NSI-like"/>
</dbReference>
<dbReference type="Gene3D" id="3.40.630.30">
    <property type="match status" value="1"/>
</dbReference>
<reference evidence="4 5" key="1">
    <citation type="submission" date="2019-06" db="EMBL/GenBank/DDBJ databases">
        <title>Genome of Methylobacterium sp. 17Sr1-39.</title>
        <authorList>
            <person name="Seo T."/>
        </authorList>
    </citation>
    <scope>NUCLEOTIDE SEQUENCE [LARGE SCALE GENOMIC DNA]</scope>
    <source>
        <strain evidence="4 5">17Sr1-39</strain>
    </source>
</reference>
<protein>
    <submittedName>
        <fullName evidence="4">GNAT family N-acetyltransferase</fullName>
    </submittedName>
</protein>
<dbReference type="GO" id="GO:0005737">
    <property type="term" value="C:cytoplasm"/>
    <property type="evidence" value="ECO:0007669"/>
    <property type="project" value="TreeGrafter"/>
</dbReference>
<sequence length="144" mass="16405">MDYRSTKDFVIRDIVHFYKANGWSSAQKPELLQKALRRSENVISAWDGDKLIGLGNAISDGFLVVYYPHLLVLPDYHGIGVGKEIIRQMKARYEDFHQHMIIADADAVGFYRSVGFSRAGETVSMWIYEGNDHPSIFRGKVGEH</sequence>
<keyword evidence="2" id="KW-0012">Acyltransferase</keyword>
<organism evidence="4 5">
    <name type="scientific">Methylobacterium terricola</name>
    <dbReference type="NCBI Taxonomy" id="2583531"/>
    <lineage>
        <taxon>Bacteria</taxon>
        <taxon>Pseudomonadati</taxon>
        <taxon>Pseudomonadota</taxon>
        <taxon>Alphaproteobacteria</taxon>
        <taxon>Hyphomicrobiales</taxon>
        <taxon>Methylobacteriaceae</taxon>
        <taxon>Methylobacterium</taxon>
    </lineage>
</organism>
<keyword evidence="5" id="KW-1185">Reference proteome</keyword>
<dbReference type="SUPFAM" id="SSF55729">
    <property type="entry name" value="Acyl-CoA N-acyltransferases (Nat)"/>
    <property type="match status" value="1"/>
</dbReference>
<gene>
    <name evidence="4" type="ORF">FF100_02910</name>
</gene>
<keyword evidence="1 4" id="KW-0808">Transferase</keyword>
<dbReference type="PANTHER" id="PTHR43626">
    <property type="entry name" value="ACYL-COA N-ACYLTRANSFERASE"/>
    <property type="match status" value="1"/>
</dbReference>
<name>A0A5C4LRN4_9HYPH</name>
<dbReference type="InterPro" id="IPR016181">
    <property type="entry name" value="Acyl_CoA_acyltransferase"/>
</dbReference>
<feature type="domain" description="N-acetyltransferase" evidence="3">
    <location>
        <begin position="1"/>
        <end position="134"/>
    </location>
</feature>
<dbReference type="PANTHER" id="PTHR43626:SF4">
    <property type="entry name" value="GCN5-RELATED N-ACETYLTRANSFERASE 2, CHLOROPLASTIC"/>
    <property type="match status" value="1"/>
</dbReference>
<dbReference type="Proteomes" id="UP000305267">
    <property type="component" value="Unassembled WGS sequence"/>
</dbReference>
<comment type="caution">
    <text evidence="4">The sequence shown here is derived from an EMBL/GenBank/DDBJ whole genome shotgun (WGS) entry which is preliminary data.</text>
</comment>
<evidence type="ECO:0000259" key="3">
    <source>
        <dbReference type="PROSITE" id="PS51186"/>
    </source>
</evidence>